<comment type="caution">
    <text evidence="1">The sequence shown here is derived from an EMBL/GenBank/DDBJ whole genome shotgun (WGS) entry which is preliminary data.</text>
</comment>
<reference evidence="1" key="2">
    <citation type="journal article" date="2023" name="IMA Fungus">
        <title>Comparative genomic study of the Penicillium genus elucidates a diverse pangenome and 15 lateral gene transfer events.</title>
        <authorList>
            <person name="Petersen C."/>
            <person name="Sorensen T."/>
            <person name="Nielsen M.R."/>
            <person name="Sondergaard T.E."/>
            <person name="Sorensen J.L."/>
            <person name="Fitzpatrick D.A."/>
            <person name="Frisvad J.C."/>
            <person name="Nielsen K.L."/>
        </authorList>
    </citation>
    <scope>NUCLEOTIDE SEQUENCE</scope>
    <source>
        <strain evidence="1">IBT 29677</strain>
    </source>
</reference>
<evidence type="ECO:0000313" key="2">
    <source>
        <dbReference type="Proteomes" id="UP001147747"/>
    </source>
</evidence>
<dbReference type="RefSeq" id="XP_056485749.1">
    <property type="nucleotide sequence ID" value="XM_056635129.1"/>
</dbReference>
<evidence type="ECO:0008006" key="3">
    <source>
        <dbReference type="Google" id="ProtNLM"/>
    </source>
</evidence>
<proteinExistence type="predicted"/>
<dbReference type="EMBL" id="JAPZBU010000009">
    <property type="protein sequence ID" value="KAJ5387951.1"/>
    <property type="molecule type" value="Genomic_DNA"/>
</dbReference>
<dbReference type="InterPro" id="IPR011008">
    <property type="entry name" value="Dimeric_a/b-barrel"/>
</dbReference>
<dbReference type="OrthoDB" id="3542212at2759"/>
<dbReference type="PANTHER" id="PTHR42052">
    <property type="entry name" value="ABM DOMAIN-CONTAINING PROTEIN"/>
    <property type="match status" value="1"/>
</dbReference>
<name>A0A9X0B4P2_9EURO</name>
<sequence>MAVTELALLRLRSDSSSTTNEALTQVQAAQAAYSGYPVTFLQQIEDPSLLYLLGGWESVAKHNEWIASETNQKFLEQLKDDVEVEWMFHYNVNIFRRAEQKDGVRSSSCPKCTRVRETHETFSCGRGWKVDKRVDEDEEFILFSGWNTVEDHFGFAKTESFKEFGKIRELLTGSEVKHMKVEKMK</sequence>
<protein>
    <recommendedName>
        <fullName evidence="3">ABM domain-containing protein</fullName>
    </recommendedName>
</protein>
<evidence type="ECO:0000313" key="1">
    <source>
        <dbReference type="EMBL" id="KAJ5387951.1"/>
    </source>
</evidence>
<dbReference type="Proteomes" id="UP001147747">
    <property type="component" value="Unassembled WGS sequence"/>
</dbReference>
<keyword evidence="2" id="KW-1185">Reference proteome</keyword>
<organism evidence="1 2">
    <name type="scientific">Penicillium cosmopolitanum</name>
    <dbReference type="NCBI Taxonomy" id="1131564"/>
    <lineage>
        <taxon>Eukaryota</taxon>
        <taxon>Fungi</taxon>
        <taxon>Dikarya</taxon>
        <taxon>Ascomycota</taxon>
        <taxon>Pezizomycotina</taxon>
        <taxon>Eurotiomycetes</taxon>
        <taxon>Eurotiomycetidae</taxon>
        <taxon>Eurotiales</taxon>
        <taxon>Aspergillaceae</taxon>
        <taxon>Penicillium</taxon>
    </lineage>
</organism>
<dbReference type="PANTHER" id="PTHR42052:SF1">
    <property type="entry name" value="ABM DOMAIN-CONTAINING PROTEIN"/>
    <property type="match status" value="1"/>
</dbReference>
<dbReference type="Gene3D" id="3.30.70.100">
    <property type="match status" value="2"/>
</dbReference>
<dbReference type="SUPFAM" id="SSF54909">
    <property type="entry name" value="Dimeric alpha+beta barrel"/>
    <property type="match status" value="1"/>
</dbReference>
<dbReference type="AlphaFoldDB" id="A0A9X0B4P2"/>
<gene>
    <name evidence="1" type="ORF">N7509_010492</name>
</gene>
<accession>A0A9X0B4P2</accession>
<reference evidence="1" key="1">
    <citation type="submission" date="2022-12" db="EMBL/GenBank/DDBJ databases">
        <authorList>
            <person name="Petersen C."/>
        </authorList>
    </citation>
    <scope>NUCLEOTIDE SEQUENCE</scope>
    <source>
        <strain evidence="1">IBT 29677</strain>
    </source>
</reference>
<dbReference type="GeneID" id="81374109"/>